<evidence type="ECO:0000313" key="2">
    <source>
        <dbReference type="EnsemblPlants" id="KEH15357"/>
    </source>
</evidence>
<name>A0A072TDB7_MEDTR</name>
<reference evidence="1 3" key="1">
    <citation type="journal article" date="2011" name="Nature">
        <title>The Medicago genome provides insight into the evolution of rhizobial symbioses.</title>
        <authorList>
            <person name="Young N.D."/>
            <person name="Debelle F."/>
            <person name="Oldroyd G.E."/>
            <person name="Geurts R."/>
            <person name="Cannon S.B."/>
            <person name="Udvardi M.K."/>
            <person name="Benedito V.A."/>
            <person name="Mayer K.F."/>
            <person name="Gouzy J."/>
            <person name="Schoof H."/>
            <person name="Van de Peer Y."/>
            <person name="Proost S."/>
            <person name="Cook D.R."/>
            <person name="Meyers B.C."/>
            <person name="Spannagl M."/>
            <person name="Cheung F."/>
            <person name="De Mita S."/>
            <person name="Krishnakumar V."/>
            <person name="Gundlach H."/>
            <person name="Zhou S."/>
            <person name="Mudge J."/>
            <person name="Bharti A.K."/>
            <person name="Murray J.D."/>
            <person name="Naoumkina M.A."/>
            <person name="Rosen B."/>
            <person name="Silverstein K.A."/>
            <person name="Tang H."/>
            <person name="Rombauts S."/>
            <person name="Zhao P.X."/>
            <person name="Zhou P."/>
            <person name="Barbe V."/>
            <person name="Bardou P."/>
            <person name="Bechner M."/>
            <person name="Bellec A."/>
            <person name="Berger A."/>
            <person name="Berges H."/>
            <person name="Bidwell S."/>
            <person name="Bisseling T."/>
            <person name="Choisne N."/>
            <person name="Couloux A."/>
            <person name="Denny R."/>
            <person name="Deshpande S."/>
            <person name="Dai X."/>
            <person name="Doyle J.J."/>
            <person name="Dudez A.M."/>
            <person name="Farmer A.D."/>
            <person name="Fouteau S."/>
            <person name="Franken C."/>
            <person name="Gibelin C."/>
            <person name="Gish J."/>
            <person name="Goldstein S."/>
            <person name="Gonzalez A.J."/>
            <person name="Green P.J."/>
            <person name="Hallab A."/>
            <person name="Hartog M."/>
            <person name="Hua A."/>
            <person name="Humphray S.J."/>
            <person name="Jeong D.H."/>
            <person name="Jing Y."/>
            <person name="Jocker A."/>
            <person name="Kenton S.M."/>
            <person name="Kim D.J."/>
            <person name="Klee K."/>
            <person name="Lai H."/>
            <person name="Lang C."/>
            <person name="Lin S."/>
            <person name="Macmil S.L."/>
            <person name="Magdelenat G."/>
            <person name="Matthews L."/>
            <person name="McCorrison J."/>
            <person name="Monaghan E.L."/>
            <person name="Mun J.H."/>
            <person name="Najar F.Z."/>
            <person name="Nicholson C."/>
            <person name="Noirot C."/>
            <person name="O'Bleness M."/>
            <person name="Paule C.R."/>
            <person name="Poulain J."/>
            <person name="Prion F."/>
            <person name="Qin B."/>
            <person name="Qu C."/>
            <person name="Retzel E.F."/>
            <person name="Riddle C."/>
            <person name="Sallet E."/>
            <person name="Samain S."/>
            <person name="Samson N."/>
            <person name="Sanders I."/>
            <person name="Saurat O."/>
            <person name="Scarpelli C."/>
            <person name="Schiex T."/>
            <person name="Segurens B."/>
            <person name="Severin A.J."/>
            <person name="Sherrier D.J."/>
            <person name="Shi R."/>
            <person name="Sims S."/>
            <person name="Singer S.R."/>
            <person name="Sinharoy S."/>
            <person name="Sterck L."/>
            <person name="Viollet A."/>
            <person name="Wang B.B."/>
            <person name="Wang K."/>
            <person name="Wang M."/>
            <person name="Wang X."/>
            <person name="Warfsmann J."/>
            <person name="Weissenbach J."/>
            <person name="White D.D."/>
            <person name="White J.D."/>
            <person name="Wiley G.B."/>
            <person name="Wincker P."/>
            <person name="Xing Y."/>
            <person name="Yang L."/>
            <person name="Yao Z."/>
            <person name="Ying F."/>
            <person name="Zhai J."/>
            <person name="Zhou L."/>
            <person name="Zuber A."/>
            <person name="Denarie J."/>
            <person name="Dixon R.A."/>
            <person name="May G.D."/>
            <person name="Schwartz D.C."/>
            <person name="Rogers J."/>
            <person name="Quetier F."/>
            <person name="Town C.D."/>
            <person name="Roe B.A."/>
        </authorList>
    </citation>
    <scope>NUCLEOTIDE SEQUENCE [LARGE SCALE GENOMIC DNA]</scope>
    <source>
        <strain evidence="1">A17</strain>
        <strain evidence="2 3">cv. Jemalong A17</strain>
    </source>
</reference>
<dbReference type="EMBL" id="KL404003">
    <property type="protein sequence ID" value="KEH15357.1"/>
    <property type="molecule type" value="Genomic_DNA"/>
</dbReference>
<dbReference type="EnsemblPlants" id="KEH15357">
    <property type="protein sequence ID" value="KEH15357"/>
    <property type="gene ID" value="MTR_1279s0010"/>
</dbReference>
<sequence>RCGGRGALRARRAQDDRADEYVRCDLGNRTGPRRDGHGLFRRRRRSTAVGRARVAQRAHARVTAGVVLNPAEPHRAKHHETHHETAGPISLPRGRSHARRRCWLPRHFTGLSGMTIRLIPWLIAIGTACTGLAAHAAGTAHSLDEVPGKFSSPDARAAYARDMSGVPEQDGFGVHLPPGFTKEALVAQLAPGQPLGRVVLVGAKPWPQRPGAFVAIVCAAPTDDLAREVLQFRAPTDCEGYERHPDADETKELVWLGVFERGPDGEPRLVARTEQPLDQGIDWSQTNIESPDSFRKTDDFAIRPQRWLRFDLAPYALRAGDAAFGVRAGWSIGYAG</sequence>
<evidence type="ECO:0000313" key="1">
    <source>
        <dbReference type="EMBL" id="KEH15357.1"/>
    </source>
</evidence>
<keyword evidence="3" id="KW-1185">Reference proteome</keyword>
<proteinExistence type="predicted"/>
<organism evidence="1 3">
    <name type="scientific">Medicago truncatula</name>
    <name type="common">Barrel medic</name>
    <name type="synonym">Medicago tribuloides</name>
    <dbReference type="NCBI Taxonomy" id="3880"/>
    <lineage>
        <taxon>Eukaryota</taxon>
        <taxon>Viridiplantae</taxon>
        <taxon>Streptophyta</taxon>
        <taxon>Embryophyta</taxon>
        <taxon>Tracheophyta</taxon>
        <taxon>Spermatophyta</taxon>
        <taxon>Magnoliopsida</taxon>
        <taxon>eudicotyledons</taxon>
        <taxon>Gunneridae</taxon>
        <taxon>Pentapetalae</taxon>
        <taxon>rosids</taxon>
        <taxon>fabids</taxon>
        <taxon>Fabales</taxon>
        <taxon>Fabaceae</taxon>
        <taxon>Papilionoideae</taxon>
        <taxon>50 kb inversion clade</taxon>
        <taxon>NPAAA clade</taxon>
        <taxon>Hologalegina</taxon>
        <taxon>IRL clade</taxon>
        <taxon>Trifolieae</taxon>
        <taxon>Medicago</taxon>
    </lineage>
</organism>
<feature type="non-terminal residue" evidence="1">
    <location>
        <position position="336"/>
    </location>
</feature>
<gene>
    <name evidence="1" type="ORF">MTR_1279s0010</name>
</gene>
<dbReference type="Proteomes" id="UP000002051">
    <property type="component" value="Unassembled WGS sequence"/>
</dbReference>
<dbReference type="HOGENOM" id="CLU_827911_0_0_1"/>
<accession>A0A072TDB7</accession>
<evidence type="ECO:0000313" key="3">
    <source>
        <dbReference type="Proteomes" id="UP000002051"/>
    </source>
</evidence>
<dbReference type="AlphaFoldDB" id="A0A072TDB7"/>
<protein>
    <submittedName>
        <fullName evidence="1 2">Uncharacterized protein</fullName>
    </submittedName>
</protein>
<reference evidence="2" key="3">
    <citation type="submission" date="2015-06" db="UniProtKB">
        <authorList>
            <consortium name="EnsemblPlants"/>
        </authorList>
    </citation>
    <scope>IDENTIFICATION</scope>
    <source>
        <strain evidence="2">cv. Jemalong A17</strain>
    </source>
</reference>
<feature type="non-terminal residue" evidence="1">
    <location>
        <position position="1"/>
    </location>
</feature>
<reference evidence="1 3" key="2">
    <citation type="journal article" date="2014" name="BMC Genomics">
        <title>An improved genome release (version Mt4.0) for the model legume Medicago truncatula.</title>
        <authorList>
            <person name="Tang H."/>
            <person name="Krishnakumar V."/>
            <person name="Bidwell S."/>
            <person name="Rosen B."/>
            <person name="Chan A."/>
            <person name="Zhou S."/>
            <person name="Gentzbittel L."/>
            <person name="Childs K.L."/>
            <person name="Yandell M."/>
            <person name="Gundlach H."/>
            <person name="Mayer K.F."/>
            <person name="Schwartz D.C."/>
            <person name="Town C.D."/>
        </authorList>
    </citation>
    <scope>GENOME REANNOTATION</scope>
    <source>
        <strain evidence="1">A17</strain>
        <strain evidence="2 3">cv. Jemalong A17</strain>
    </source>
</reference>